<proteinExistence type="predicted"/>
<comment type="caution">
    <text evidence="1">The sequence shown here is derived from an EMBL/GenBank/DDBJ whole genome shotgun (WGS) entry which is preliminary data.</text>
</comment>
<evidence type="ECO:0000313" key="2">
    <source>
        <dbReference type="Proteomes" id="UP000828941"/>
    </source>
</evidence>
<accession>A0ACB9M457</accession>
<dbReference type="EMBL" id="CM039435">
    <property type="protein sequence ID" value="KAI4317851.1"/>
    <property type="molecule type" value="Genomic_DNA"/>
</dbReference>
<organism evidence="1 2">
    <name type="scientific">Bauhinia variegata</name>
    <name type="common">Purple orchid tree</name>
    <name type="synonym">Phanera variegata</name>
    <dbReference type="NCBI Taxonomy" id="167791"/>
    <lineage>
        <taxon>Eukaryota</taxon>
        <taxon>Viridiplantae</taxon>
        <taxon>Streptophyta</taxon>
        <taxon>Embryophyta</taxon>
        <taxon>Tracheophyta</taxon>
        <taxon>Spermatophyta</taxon>
        <taxon>Magnoliopsida</taxon>
        <taxon>eudicotyledons</taxon>
        <taxon>Gunneridae</taxon>
        <taxon>Pentapetalae</taxon>
        <taxon>rosids</taxon>
        <taxon>fabids</taxon>
        <taxon>Fabales</taxon>
        <taxon>Fabaceae</taxon>
        <taxon>Cercidoideae</taxon>
        <taxon>Cercideae</taxon>
        <taxon>Bauhiniinae</taxon>
        <taxon>Bauhinia</taxon>
    </lineage>
</organism>
<sequence length="500" mass="56129">MMESDIPGETNAQNTPGSAGDSALGQVIPEEGEGVPYAPENWPEPGDIWSWKTGRRVTPTGYFQDRYLYLPPRLNRIENSGSGSNRKKHGFASKLAVERYIRTAFPDADLNAFFASFRWKVPYSQSGRPIEVMVIQQSQVRSLFCVIGNGEQLPIAAVPLQQVRVVEEPEYDFQSDTVKCKAGNNICNSLILEEVEKYSPAMPCNCCCAEPRFCRNCCCILCSKTVNLVNGGYSYIKCQKKVDNNICAHVAHMECALRSQNAGTVGGKIGLDAEYNCRRCDGRTDLIPHVNKLLETCESIDSRDDIGKILNLGACLLRGSQKTIAKELLSRIELAISKLQCGTPLEDIWKVDHNLTASAGFSDNGDAEIEVTVKGSPLDVRSGTRYYGCQSDSIKLEDEIDKVLRDLRNSQEIEYNIAEERLNMQKKYLQNLYQQLENEKSVLACQNSSRSNFLTRAVKEREEQIRRELLKFRDMKKVADGFGRTSKNILKEHFGLEIED</sequence>
<dbReference type="Proteomes" id="UP000828941">
    <property type="component" value="Chromosome 10"/>
</dbReference>
<reference evidence="1 2" key="1">
    <citation type="journal article" date="2022" name="DNA Res.">
        <title>Chromosomal-level genome assembly of the orchid tree Bauhinia variegata (Leguminosae; Cercidoideae) supports the allotetraploid origin hypothesis of Bauhinia.</title>
        <authorList>
            <person name="Zhong Y."/>
            <person name="Chen Y."/>
            <person name="Zheng D."/>
            <person name="Pang J."/>
            <person name="Liu Y."/>
            <person name="Luo S."/>
            <person name="Meng S."/>
            <person name="Qian L."/>
            <person name="Wei D."/>
            <person name="Dai S."/>
            <person name="Zhou R."/>
        </authorList>
    </citation>
    <scope>NUCLEOTIDE SEQUENCE [LARGE SCALE GENOMIC DNA]</scope>
    <source>
        <strain evidence="1">BV-YZ2020</strain>
    </source>
</reference>
<protein>
    <submittedName>
        <fullName evidence="1">Uncharacterized protein</fullName>
    </submittedName>
</protein>
<name>A0ACB9M457_BAUVA</name>
<gene>
    <name evidence="1" type="ORF">L6164_025683</name>
</gene>
<keyword evidence="2" id="KW-1185">Reference proteome</keyword>
<evidence type="ECO:0000313" key="1">
    <source>
        <dbReference type="EMBL" id="KAI4317851.1"/>
    </source>
</evidence>